<feature type="transmembrane region" description="Helical" evidence="12">
    <location>
        <begin position="69"/>
        <end position="93"/>
    </location>
</feature>
<dbReference type="NCBIfam" id="NF010794">
    <property type="entry name" value="PRK14198.1"/>
    <property type="match status" value="1"/>
</dbReference>
<evidence type="ECO:0000256" key="3">
    <source>
        <dbReference type="ARBA" id="ARBA00022519"/>
    </source>
</evidence>
<evidence type="ECO:0000256" key="2">
    <source>
        <dbReference type="ARBA" id="ARBA00022475"/>
    </source>
</evidence>
<evidence type="ECO:0000256" key="7">
    <source>
        <dbReference type="ARBA" id="ARBA00023065"/>
    </source>
</evidence>
<evidence type="ECO:0000256" key="11">
    <source>
        <dbReference type="ARBA" id="ARBA00035585"/>
    </source>
</evidence>
<dbReference type="Pfam" id="PF02537">
    <property type="entry name" value="CRCB"/>
    <property type="match status" value="1"/>
</dbReference>
<dbReference type="GO" id="GO:0140114">
    <property type="term" value="P:cellular detoxification of fluoride"/>
    <property type="evidence" value="ECO:0007669"/>
    <property type="project" value="UniProtKB-UniRule"/>
</dbReference>
<dbReference type="HAMAP" id="MF_00454">
    <property type="entry name" value="FluC"/>
    <property type="match status" value="1"/>
</dbReference>
<keyword evidence="6 12" id="KW-0915">Sodium</keyword>
<dbReference type="Proteomes" id="UP000199569">
    <property type="component" value="Unassembled WGS sequence"/>
</dbReference>
<sequence>MQAYLLVFLGAGIGGALRHGVNVGCARYCGTALPWGTLTVNVLGSFVMGAIAGWLAFKAGEGWNQPLRLFLTTGILGGFTTFSAFSLDAVLLWERGETGLALGYVAASVILSVMGLVAGLALMRALSA</sequence>
<dbReference type="NCBIfam" id="NF010791">
    <property type="entry name" value="PRK14195.1"/>
    <property type="match status" value="1"/>
</dbReference>
<accession>A0A1G5K567</accession>
<evidence type="ECO:0000313" key="13">
    <source>
        <dbReference type="EMBL" id="SCY95604.1"/>
    </source>
</evidence>
<evidence type="ECO:0000256" key="1">
    <source>
        <dbReference type="ARBA" id="ARBA00004651"/>
    </source>
</evidence>
<dbReference type="PANTHER" id="PTHR28259">
    <property type="entry name" value="FLUORIDE EXPORT PROTEIN 1-RELATED"/>
    <property type="match status" value="1"/>
</dbReference>
<dbReference type="InterPro" id="IPR003691">
    <property type="entry name" value="FluC"/>
</dbReference>
<comment type="activity regulation">
    <text evidence="12">Na(+) is not transported, but it plays an essential structural role and its presence is essential for fluoride channel function.</text>
</comment>
<proteinExistence type="inferred from homology"/>
<keyword evidence="12" id="KW-0479">Metal-binding</keyword>
<keyword evidence="14" id="KW-1185">Reference proteome</keyword>
<evidence type="ECO:0000256" key="8">
    <source>
        <dbReference type="ARBA" id="ARBA00023136"/>
    </source>
</evidence>
<name>A0A1G5K567_9HYPH</name>
<protein>
    <recommendedName>
        <fullName evidence="12">Fluoride-specific ion channel FluC</fullName>
    </recommendedName>
</protein>
<evidence type="ECO:0000256" key="10">
    <source>
        <dbReference type="ARBA" id="ARBA00035120"/>
    </source>
</evidence>
<organism evidence="13 14">
    <name type="scientific">Microvirga guangxiensis</name>
    <dbReference type="NCBI Taxonomy" id="549386"/>
    <lineage>
        <taxon>Bacteria</taxon>
        <taxon>Pseudomonadati</taxon>
        <taxon>Pseudomonadota</taxon>
        <taxon>Alphaproteobacteria</taxon>
        <taxon>Hyphomicrobiales</taxon>
        <taxon>Methylobacteriaceae</taxon>
        <taxon>Microvirga</taxon>
    </lineage>
</organism>
<keyword evidence="4 12" id="KW-0812">Transmembrane</keyword>
<dbReference type="EMBL" id="FMVJ01000008">
    <property type="protein sequence ID" value="SCY95604.1"/>
    <property type="molecule type" value="Genomic_DNA"/>
</dbReference>
<dbReference type="STRING" id="549386.SAMN02927923_03080"/>
<dbReference type="NCBIfam" id="TIGR00494">
    <property type="entry name" value="crcB"/>
    <property type="match status" value="1"/>
</dbReference>
<comment type="similarity">
    <text evidence="10 12">Belongs to the fluoride channel Fluc/FEX (TC 1.A.43) family.</text>
</comment>
<keyword evidence="9 12" id="KW-0407">Ion channel</keyword>
<feature type="transmembrane region" description="Helical" evidence="12">
    <location>
        <begin position="35"/>
        <end position="57"/>
    </location>
</feature>
<feature type="binding site" evidence="12">
    <location>
        <position position="77"/>
    </location>
    <ligand>
        <name>Na(+)</name>
        <dbReference type="ChEBI" id="CHEBI:29101"/>
        <note>structural</note>
    </ligand>
</feature>
<dbReference type="RefSeq" id="WP_091136300.1">
    <property type="nucleotide sequence ID" value="NZ_FMVJ01000008.1"/>
</dbReference>
<evidence type="ECO:0000256" key="4">
    <source>
        <dbReference type="ARBA" id="ARBA00022692"/>
    </source>
</evidence>
<feature type="transmembrane region" description="Helical" evidence="12">
    <location>
        <begin position="99"/>
        <end position="123"/>
    </location>
</feature>
<evidence type="ECO:0000256" key="9">
    <source>
        <dbReference type="ARBA" id="ARBA00023303"/>
    </source>
</evidence>
<comment type="catalytic activity">
    <reaction evidence="11">
        <text>fluoride(in) = fluoride(out)</text>
        <dbReference type="Rhea" id="RHEA:76159"/>
        <dbReference type="ChEBI" id="CHEBI:17051"/>
    </reaction>
    <physiologicalReaction direction="left-to-right" evidence="11">
        <dbReference type="Rhea" id="RHEA:76160"/>
    </physiologicalReaction>
</comment>
<keyword evidence="7 12" id="KW-0406">Ion transport</keyword>
<dbReference type="GO" id="GO:0005886">
    <property type="term" value="C:plasma membrane"/>
    <property type="evidence" value="ECO:0007669"/>
    <property type="project" value="UniProtKB-SubCell"/>
</dbReference>
<keyword evidence="2 12" id="KW-1003">Cell membrane</keyword>
<keyword evidence="3" id="KW-0997">Cell inner membrane</keyword>
<keyword evidence="5 12" id="KW-1133">Transmembrane helix</keyword>
<reference evidence="13 14" key="1">
    <citation type="submission" date="2016-10" db="EMBL/GenBank/DDBJ databases">
        <authorList>
            <person name="de Groot N.N."/>
        </authorList>
    </citation>
    <scope>NUCLEOTIDE SEQUENCE [LARGE SCALE GENOMIC DNA]</scope>
    <source>
        <strain evidence="13 14">CGMCC 1.7666</strain>
    </source>
</reference>
<dbReference type="GO" id="GO:0062054">
    <property type="term" value="F:fluoride channel activity"/>
    <property type="evidence" value="ECO:0007669"/>
    <property type="project" value="UniProtKB-UniRule"/>
</dbReference>
<comment type="function">
    <text evidence="12">Fluoride-specific ion channel. Important for reducing fluoride concentration in the cell, thus reducing its toxicity.</text>
</comment>
<evidence type="ECO:0000256" key="6">
    <source>
        <dbReference type="ARBA" id="ARBA00023053"/>
    </source>
</evidence>
<comment type="subcellular location">
    <subcellularLocation>
        <location evidence="1 12">Cell membrane</location>
        <topology evidence="1 12">Multi-pass membrane protein</topology>
    </subcellularLocation>
</comment>
<evidence type="ECO:0000313" key="14">
    <source>
        <dbReference type="Proteomes" id="UP000199569"/>
    </source>
</evidence>
<gene>
    <name evidence="12" type="primary">fluC</name>
    <name evidence="12" type="synonym">crcB</name>
    <name evidence="13" type="ORF">SAMN02927923_03080</name>
</gene>
<dbReference type="GO" id="GO:0046872">
    <property type="term" value="F:metal ion binding"/>
    <property type="evidence" value="ECO:0007669"/>
    <property type="project" value="UniProtKB-KW"/>
</dbReference>
<keyword evidence="8 12" id="KW-0472">Membrane</keyword>
<feature type="binding site" evidence="12">
    <location>
        <position position="80"/>
    </location>
    <ligand>
        <name>Na(+)</name>
        <dbReference type="ChEBI" id="CHEBI:29101"/>
        <note>structural</note>
    </ligand>
</feature>
<evidence type="ECO:0000256" key="5">
    <source>
        <dbReference type="ARBA" id="ARBA00022989"/>
    </source>
</evidence>
<evidence type="ECO:0000256" key="12">
    <source>
        <dbReference type="HAMAP-Rule" id="MF_00454"/>
    </source>
</evidence>
<dbReference type="OrthoDB" id="9806299at2"/>
<dbReference type="PANTHER" id="PTHR28259:SF1">
    <property type="entry name" value="FLUORIDE EXPORT PROTEIN 1-RELATED"/>
    <property type="match status" value="1"/>
</dbReference>
<keyword evidence="12" id="KW-0813">Transport</keyword>
<dbReference type="AlphaFoldDB" id="A0A1G5K567"/>